<evidence type="ECO:0000259" key="3">
    <source>
        <dbReference type="PROSITE" id="PS50802"/>
    </source>
</evidence>
<organism evidence="4 5">
    <name type="scientific">Arabis alpina</name>
    <name type="common">Alpine rock-cress</name>
    <dbReference type="NCBI Taxonomy" id="50452"/>
    <lineage>
        <taxon>Eukaryota</taxon>
        <taxon>Viridiplantae</taxon>
        <taxon>Streptophyta</taxon>
        <taxon>Embryophyta</taxon>
        <taxon>Tracheophyta</taxon>
        <taxon>Spermatophyta</taxon>
        <taxon>Magnoliopsida</taxon>
        <taxon>eudicotyledons</taxon>
        <taxon>Gunneridae</taxon>
        <taxon>Pentapetalae</taxon>
        <taxon>rosids</taxon>
        <taxon>malvids</taxon>
        <taxon>Brassicales</taxon>
        <taxon>Brassicaceae</taxon>
        <taxon>Arabideae</taxon>
        <taxon>Arabis</taxon>
    </lineage>
</organism>
<dbReference type="PANTHER" id="PTHR12419">
    <property type="entry name" value="OTU DOMAIN CONTAINING PROTEIN"/>
    <property type="match status" value="1"/>
</dbReference>
<feature type="compositionally biased region" description="Basic and acidic residues" evidence="2">
    <location>
        <begin position="164"/>
        <end position="232"/>
    </location>
</feature>
<evidence type="ECO:0000313" key="5">
    <source>
        <dbReference type="Proteomes" id="UP000029120"/>
    </source>
</evidence>
<feature type="compositionally biased region" description="Basic residues" evidence="2">
    <location>
        <begin position="233"/>
        <end position="247"/>
    </location>
</feature>
<evidence type="ECO:0000313" key="4">
    <source>
        <dbReference type="EMBL" id="KFK25434.1"/>
    </source>
</evidence>
<dbReference type="OMA" id="FKEDASM"/>
<feature type="domain" description="OTU" evidence="3">
    <location>
        <begin position="18"/>
        <end position="138"/>
    </location>
</feature>
<dbReference type="OrthoDB" id="415023at2759"/>
<dbReference type="Pfam" id="PF02338">
    <property type="entry name" value="OTU"/>
    <property type="match status" value="1"/>
</dbReference>
<feature type="region of interest" description="Disordered" evidence="2">
    <location>
        <begin position="155"/>
        <end position="247"/>
    </location>
</feature>
<dbReference type="InterPro" id="IPR050704">
    <property type="entry name" value="Peptidase_C85-like"/>
</dbReference>
<name>A0A087G6D2_ARAAL</name>
<dbReference type="Gramene" id="KFK25434">
    <property type="protein sequence ID" value="KFK25434"/>
    <property type="gene ID" value="AALP_AA8G114800"/>
</dbReference>
<protein>
    <recommendedName>
        <fullName evidence="3">OTU domain-containing protein</fullName>
    </recommendedName>
</protein>
<dbReference type="CDD" id="cd22751">
    <property type="entry name" value="OTU_plant_OTU9-like"/>
    <property type="match status" value="1"/>
</dbReference>
<dbReference type="PANTHER" id="PTHR12419:SF103">
    <property type="entry name" value="OVARIAN TUMOR DOMAIN-CONTAINING DEUBIQUITINATING ENZYME 10-RELATED"/>
    <property type="match status" value="1"/>
</dbReference>
<gene>
    <name evidence="4" type="ordered locus">AALP_Aa8g114800</name>
</gene>
<dbReference type="eggNOG" id="KOG2605">
    <property type="taxonomic scope" value="Eukaryota"/>
</dbReference>
<dbReference type="GO" id="GO:0004843">
    <property type="term" value="F:cysteine-type deubiquitinase activity"/>
    <property type="evidence" value="ECO:0007669"/>
    <property type="project" value="TreeGrafter"/>
</dbReference>
<dbReference type="Gene3D" id="3.90.70.80">
    <property type="match status" value="1"/>
</dbReference>
<dbReference type="Proteomes" id="UP000029120">
    <property type="component" value="Chromosome 8"/>
</dbReference>
<evidence type="ECO:0000256" key="1">
    <source>
        <dbReference type="ARBA" id="ARBA00010407"/>
    </source>
</evidence>
<evidence type="ECO:0000256" key="2">
    <source>
        <dbReference type="SAM" id="MobiDB-lite"/>
    </source>
</evidence>
<dbReference type="AlphaFoldDB" id="A0A087G6D2"/>
<dbReference type="GO" id="GO:0016579">
    <property type="term" value="P:protein deubiquitination"/>
    <property type="evidence" value="ECO:0007669"/>
    <property type="project" value="TreeGrafter"/>
</dbReference>
<dbReference type="SUPFAM" id="SSF54001">
    <property type="entry name" value="Cysteine proteinases"/>
    <property type="match status" value="1"/>
</dbReference>
<dbReference type="InterPro" id="IPR038765">
    <property type="entry name" value="Papain-like_cys_pep_sf"/>
</dbReference>
<sequence>MSTDHKKRLQARLEWEGYSETKVKGDGNCQFSALADQLFNSSDLHEKVREQIVKQLKYNPKSYKALIETSKKRTKNVPRDFSEYVKNMSRNGEWGDEVTLQAAADTFEVKIQVVTSFKEDASMEILPKSQNFKSVIYLSNLAGVHYNSIRLEAGSDTTPMELQGKSKKEKEKDKTENDKDKDTNEKKIENKDESENKTETENEIKDESENKNEIKDENDKDSDKNNDKDNEKKKKKNIKDKNNKKKK</sequence>
<keyword evidence="5" id="KW-1185">Reference proteome</keyword>
<proteinExistence type="inferred from homology"/>
<dbReference type="EMBL" id="CM002876">
    <property type="protein sequence ID" value="KFK25434.1"/>
    <property type="molecule type" value="Genomic_DNA"/>
</dbReference>
<accession>A0A087G6D2</accession>
<reference evidence="5" key="1">
    <citation type="journal article" date="2015" name="Nat. Plants">
        <title>Genome expansion of Arabis alpina linked with retrotransposition and reduced symmetric DNA methylation.</title>
        <authorList>
            <person name="Willing E.M."/>
            <person name="Rawat V."/>
            <person name="Mandakova T."/>
            <person name="Maumus F."/>
            <person name="James G.V."/>
            <person name="Nordstroem K.J."/>
            <person name="Becker C."/>
            <person name="Warthmann N."/>
            <person name="Chica C."/>
            <person name="Szarzynska B."/>
            <person name="Zytnicki M."/>
            <person name="Albani M.C."/>
            <person name="Kiefer C."/>
            <person name="Bergonzi S."/>
            <person name="Castaings L."/>
            <person name="Mateos J.L."/>
            <person name="Berns M.C."/>
            <person name="Bujdoso N."/>
            <person name="Piofczyk T."/>
            <person name="de Lorenzo L."/>
            <person name="Barrero-Sicilia C."/>
            <person name="Mateos I."/>
            <person name="Piednoel M."/>
            <person name="Hagmann J."/>
            <person name="Chen-Min-Tao R."/>
            <person name="Iglesias-Fernandez R."/>
            <person name="Schuster S.C."/>
            <person name="Alonso-Blanco C."/>
            <person name="Roudier F."/>
            <person name="Carbonero P."/>
            <person name="Paz-Ares J."/>
            <person name="Davis S.J."/>
            <person name="Pecinka A."/>
            <person name="Quesneville H."/>
            <person name="Colot V."/>
            <person name="Lysak M.A."/>
            <person name="Weigel D."/>
            <person name="Coupland G."/>
            <person name="Schneeberger K."/>
        </authorList>
    </citation>
    <scope>NUCLEOTIDE SEQUENCE [LARGE SCALE GENOMIC DNA]</scope>
    <source>
        <strain evidence="5">cv. Pajares</strain>
    </source>
</reference>
<dbReference type="PROSITE" id="PS50802">
    <property type="entry name" value="OTU"/>
    <property type="match status" value="1"/>
</dbReference>
<comment type="similarity">
    <text evidence="1">Belongs to the peptidase C85 family.</text>
</comment>
<dbReference type="InterPro" id="IPR003323">
    <property type="entry name" value="OTU_dom"/>
</dbReference>